<dbReference type="PANTHER" id="PTHR24113:SF12">
    <property type="entry name" value="RAN GTPASE-ACTIVATING PROTEIN 1"/>
    <property type="match status" value="1"/>
</dbReference>
<dbReference type="GO" id="GO:0048471">
    <property type="term" value="C:perinuclear region of cytoplasm"/>
    <property type="evidence" value="ECO:0007669"/>
    <property type="project" value="TreeGrafter"/>
</dbReference>
<dbReference type="eggNOG" id="KOG4308">
    <property type="taxonomic scope" value="Eukaryota"/>
</dbReference>
<gene>
    <name evidence="5" type="ORF">GUITHDRAFT_111668</name>
</gene>
<keyword evidence="2" id="KW-0433">Leucine-rich repeat</keyword>
<dbReference type="HOGENOM" id="CLU_410198_0_0_1"/>
<evidence type="ECO:0000313" key="5">
    <source>
        <dbReference type="EMBL" id="EKX42391.1"/>
    </source>
</evidence>
<dbReference type="Gene3D" id="3.80.10.10">
    <property type="entry name" value="Ribonuclease Inhibitor"/>
    <property type="match status" value="2"/>
</dbReference>
<name>L1J1L0_GUITC</name>
<keyword evidence="7" id="KW-1185">Reference proteome</keyword>
<evidence type="ECO:0000256" key="1">
    <source>
        <dbReference type="ARBA" id="ARBA00022468"/>
    </source>
</evidence>
<keyword evidence="1" id="KW-0343">GTPase activation</keyword>
<evidence type="ECO:0000256" key="4">
    <source>
        <dbReference type="SAM" id="MobiDB-lite"/>
    </source>
</evidence>
<feature type="region of interest" description="Disordered" evidence="4">
    <location>
        <begin position="608"/>
        <end position="670"/>
    </location>
</feature>
<evidence type="ECO:0000256" key="3">
    <source>
        <dbReference type="ARBA" id="ARBA00022737"/>
    </source>
</evidence>
<reference evidence="7" key="2">
    <citation type="submission" date="2012-11" db="EMBL/GenBank/DDBJ databases">
        <authorList>
            <person name="Kuo A."/>
            <person name="Curtis B.A."/>
            <person name="Tanifuji G."/>
            <person name="Burki F."/>
            <person name="Gruber A."/>
            <person name="Irimia M."/>
            <person name="Maruyama S."/>
            <person name="Arias M.C."/>
            <person name="Ball S.G."/>
            <person name="Gile G.H."/>
            <person name="Hirakawa Y."/>
            <person name="Hopkins J.F."/>
            <person name="Rensing S.A."/>
            <person name="Schmutz J."/>
            <person name="Symeonidi A."/>
            <person name="Elias M."/>
            <person name="Eveleigh R.J."/>
            <person name="Herman E.K."/>
            <person name="Klute M.J."/>
            <person name="Nakayama T."/>
            <person name="Obornik M."/>
            <person name="Reyes-Prieto A."/>
            <person name="Armbrust E.V."/>
            <person name="Aves S.J."/>
            <person name="Beiko R.G."/>
            <person name="Coutinho P."/>
            <person name="Dacks J.B."/>
            <person name="Durnford D.G."/>
            <person name="Fast N.M."/>
            <person name="Green B.R."/>
            <person name="Grisdale C."/>
            <person name="Hempe F."/>
            <person name="Henrissat B."/>
            <person name="Hoppner M.P."/>
            <person name="Ishida K.-I."/>
            <person name="Kim E."/>
            <person name="Koreny L."/>
            <person name="Kroth P.G."/>
            <person name="Liu Y."/>
            <person name="Malik S.-B."/>
            <person name="Maier U.G."/>
            <person name="McRose D."/>
            <person name="Mock T."/>
            <person name="Neilson J.A."/>
            <person name="Onodera N.T."/>
            <person name="Poole A.M."/>
            <person name="Pritham E.J."/>
            <person name="Richards T.A."/>
            <person name="Rocap G."/>
            <person name="Roy S.W."/>
            <person name="Sarai C."/>
            <person name="Schaack S."/>
            <person name="Shirato S."/>
            <person name="Slamovits C.H."/>
            <person name="Spencer D.F."/>
            <person name="Suzuki S."/>
            <person name="Worden A.Z."/>
            <person name="Zauner S."/>
            <person name="Barry K."/>
            <person name="Bell C."/>
            <person name="Bharti A.K."/>
            <person name="Crow J.A."/>
            <person name="Grimwood J."/>
            <person name="Kramer R."/>
            <person name="Lindquist E."/>
            <person name="Lucas S."/>
            <person name="Salamov A."/>
            <person name="McFadden G.I."/>
            <person name="Lane C.E."/>
            <person name="Keeling P.J."/>
            <person name="Gray M.W."/>
            <person name="Grigoriev I.V."/>
            <person name="Archibald J.M."/>
        </authorList>
    </citation>
    <scope>NUCLEOTIDE SEQUENCE</scope>
    <source>
        <strain evidence="7">CCMP2712</strain>
    </source>
</reference>
<dbReference type="GO" id="GO:0005634">
    <property type="term" value="C:nucleus"/>
    <property type="evidence" value="ECO:0007669"/>
    <property type="project" value="TreeGrafter"/>
</dbReference>
<keyword evidence="3" id="KW-0677">Repeat</keyword>
<dbReference type="Proteomes" id="UP000011087">
    <property type="component" value="Unassembled WGS sequence"/>
</dbReference>
<organism evidence="5">
    <name type="scientific">Guillardia theta (strain CCMP2712)</name>
    <name type="common">Cryptophyte</name>
    <dbReference type="NCBI Taxonomy" id="905079"/>
    <lineage>
        <taxon>Eukaryota</taxon>
        <taxon>Cryptophyceae</taxon>
        <taxon>Pyrenomonadales</taxon>
        <taxon>Geminigeraceae</taxon>
        <taxon>Guillardia</taxon>
    </lineage>
</organism>
<dbReference type="GO" id="GO:0006913">
    <property type="term" value="P:nucleocytoplasmic transport"/>
    <property type="evidence" value="ECO:0007669"/>
    <property type="project" value="TreeGrafter"/>
</dbReference>
<dbReference type="InterPro" id="IPR032675">
    <property type="entry name" value="LRR_dom_sf"/>
</dbReference>
<dbReference type="SMART" id="SM00368">
    <property type="entry name" value="LRR_RI"/>
    <property type="match status" value="6"/>
</dbReference>
<dbReference type="GO" id="GO:0031267">
    <property type="term" value="F:small GTPase binding"/>
    <property type="evidence" value="ECO:0007669"/>
    <property type="project" value="TreeGrafter"/>
</dbReference>
<accession>L1J1L0</accession>
<dbReference type="EMBL" id="JH993017">
    <property type="protein sequence ID" value="EKX42391.1"/>
    <property type="molecule type" value="Genomic_DNA"/>
</dbReference>
<dbReference type="InterPro" id="IPR027038">
    <property type="entry name" value="RanGap"/>
</dbReference>
<reference evidence="5 7" key="1">
    <citation type="journal article" date="2012" name="Nature">
        <title>Algal genomes reveal evolutionary mosaicism and the fate of nucleomorphs.</title>
        <authorList>
            <consortium name="DOE Joint Genome Institute"/>
            <person name="Curtis B.A."/>
            <person name="Tanifuji G."/>
            <person name="Burki F."/>
            <person name="Gruber A."/>
            <person name="Irimia M."/>
            <person name="Maruyama S."/>
            <person name="Arias M.C."/>
            <person name="Ball S.G."/>
            <person name="Gile G.H."/>
            <person name="Hirakawa Y."/>
            <person name="Hopkins J.F."/>
            <person name="Kuo A."/>
            <person name="Rensing S.A."/>
            <person name="Schmutz J."/>
            <person name="Symeonidi A."/>
            <person name="Elias M."/>
            <person name="Eveleigh R.J."/>
            <person name="Herman E.K."/>
            <person name="Klute M.J."/>
            <person name="Nakayama T."/>
            <person name="Obornik M."/>
            <person name="Reyes-Prieto A."/>
            <person name="Armbrust E.V."/>
            <person name="Aves S.J."/>
            <person name="Beiko R.G."/>
            <person name="Coutinho P."/>
            <person name="Dacks J.B."/>
            <person name="Durnford D.G."/>
            <person name="Fast N.M."/>
            <person name="Green B.R."/>
            <person name="Grisdale C.J."/>
            <person name="Hempel F."/>
            <person name="Henrissat B."/>
            <person name="Hoppner M.P."/>
            <person name="Ishida K."/>
            <person name="Kim E."/>
            <person name="Koreny L."/>
            <person name="Kroth P.G."/>
            <person name="Liu Y."/>
            <person name="Malik S.B."/>
            <person name="Maier U.G."/>
            <person name="McRose D."/>
            <person name="Mock T."/>
            <person name="Neilson J.A."/>
            <person name="Onodera N.T."/>
            <person name="Poole A.M."/>
            <person name="Pritham E.J."/>
            <person name="Richards T.A."/>
            <person name="Rocap G."/>
            <person name="Roy S.W."/>
            <person name="Sarai C."/>
            <person name="Schaack S."/>
            <person name="Shirato S."/>
            <person name="Slamovits C.H."/>
            <person name="Spencer D.F."/>
            <person name="Suzuki S."/>
            <person name="Worden A.Z."/>
            <person name="Zauner S."/>
            <person name="Barry K."/>
            <person name="Bell C."/>
            <person name="Bharti A.K."/>
            <person name="Crow J.A."/>
            <person name="Grimwood J."/>
            <person name="Kramer R."/>
            <person name="Lindquist E."/>
            <person name="Lucas S."/>
            <person name="Salamov A."/>
            <person name="McFadden G.I."/>
            <person name="Lane C.E."/>
            <person name="Keeling P.J."/>
            <person name="Gray M.W."/>
            <person name="Grigoriev I.V."/>
            <person name="Archibald J.M."/>
        </authorList>
    </citation>
    <scope>NUCLEOTIDE SEQUENCE</scope>
    <source>
        <strain evidence="5 7">CCMP2712</strain>
    </source>
</reference>
<dbReference type="EnsemblProtists" id="EKX42391">
    <property type="protein sequence ID" value="EKX42391"/>
    <property type="gene ID" value="GUITHDRAFT_111668"/>
</dbReference>
<dbReference type="PaxDb" id="55529-EKX42391"/>
<reference evidence="6" key="3">
    <citation type="submission" date="2016-03" db="UniProtKB">
        <authorList>
            <consortium name="EnsemblProtists"/>
        </authorList>
    </citation>
    <scope>IDENTIFICATION</scope>
</reference>
<dbReference type="GeneID" id="17299026"/>
<dbReference type="GO" id="GO:0005096">
    <property type="term" value="F:GTPase activator activity"/>
    <property type="evidence" value="ECO:0007669"/>
    <property type="project" value="UniProtKB-KW"/>
</dbReference>
<evidence type="ECO:0000313" key="6">
    <source>
        <dbReference type="EnsemblProtists" id="EKX42391"/>
    </source>
</evidence>
<dbReference type="SUPFAM" id="SSF52047">
    <property type="entry name" value="RNI-like"/>
    <property type="match status" value="1"/>
</dbReference>
<dbReference type="OrthoDB" id="120976at2759"/>
<dbReference type="PANTHER" id="PTHR24113">
    <property type="entry name" value="RAN GTPASE-ACTIVATING PROTEIN 1"/>
    <property type="match status" value="1"/>
</dbReference>
<dbReference type="InterPro" id="IPR001611">
    <property type="entry name" value="Leu-rich_rpt"/>
</dbReference>
<dbReference type="KEGG" id="gtt:GUITHDRAFT_111668"/>
<dbReference type="RefSeq" id="XP_005829371.1">
    <property type="nucleotide sequence ID" value="XM_005829314.1"/>
</dbReference>
<dbReference type="AlphaFoldDB" id="L1J1L0"/>
<evidence type="ECO:0000313" key="7">
    <source>
        <dbReference type="Proteomes" id="UP000011087"/>
    </source>
</evidence>
<protein>
    <submittedName>
        <fullName evidence="5 6">Uncharacterized protein</fullName>
    </submittedName>
</protein>
<sequence>MKRGKVWDSKKVNDWTEEEMATRDRLPNFVRMLRPPQKIVSRSDQAKLLMRVPEKLTIEKMKDHGSSAYLDSLLDQIRACNCQIVRVNRGNVNEDQIVSIAFAIELARAKSSQESKQIEQLDVHAQHLSRVAGGALFSALAKLDNLMMLSLAKSSFPGVDIQPLSMLLQKNTLKTLDLTQTGMDDARGEVIASGLYANTSLTSLGLSANNLHHAGVLAISRSLRQHTAIRRLDLSLNFAGDQGATRLADILSDGAGVLEELIVEANEIGNNGAESLLSMVSREGSVIKRLSLRGNNIRSIGLPSCEAIMEARHLPLWAAVVTGRMQAERLEFIDLSKNTISNAALLGTALLRSKSMKHVDLSFNRISDTTFATAVRYWETAGQNPSNIRPWILDLSKRVRGSTASWSPLRPQLMTSSRLEYMDLTGNNITDDGALMEETVQSSNENNAIAYSEDRLRWVPPRFNLSHNLIQSEELLEALTCLDYDIPSARQAWLRYVRRRKEEFWENWDGRYGWSAQKARMGHLMYRMANSSVGRMIKKGIGHLRSSLLPQGESEFMVDEIELAEEAHRLRLEELRQLEEEAKANESRKAKKQELKESKKVRELLKEEYEKTGDKTLLSQLKGSKGTSALGTPSMLSTPRKNGGGSRVLSAAPSGDVTPSGTRTPRKGKG</sequence>
<proteinExistence type="predicted"/>
<evidence type="ECO:0000256" key="2">
    <source>
        <dbReference type="ARBA" id="ARBA00022614"/>
    </source>
</evidence>
<dbReference type="Pfam" id="PF13516">
    <property type="entry name" value="LRR_6"/>
    <property type="match status" value="2"/>
</dbReference>
<feature type="compositionally biased region" description="Polar residues" evidence="4">
    <location>
        <begin position="617"/>
        <end position="640"/>
    </location>
</feature>
<dbReference type="GO" id="GO:0005829">
    <property type="term" value="C:cytosol"/>
    <property type="evidence" value="ECO:0007669"/>
    <property type="project" value="TreeGrafter"/>
</dbReference>